<dbReference type="CDD" id="cd23763">
    <property type="entry name" value="ASKHA_ATPase_ROK"/>
    <property type="match status" value="1"/>
</dbReference>
<proteinExistence type="inferred from homology"/>
<dbReference type="Proteomes" id="UP001172731">
    <property type="component" value="Unassembled WGS sequence"/>
</dbReference>
<reference evidence="3 5" key="1">
    <citation type="submission" date="2021-06" db="EMBL/GenBank/DDBJ databases">
        <title>Genome-based taxonomic framework of Microbacterium strains isolated from marine environment, the description of four new species and reclassification of four preexisting species.</title>
        <authorList>
            <person name="Lee S.D."/>
            <person name="Kim S.-M."/>
            <person name="Byeon Y.-S."/>
            <person name="Yang H.L."/>
            <person name="Kim I.S."/>
        </authorList>
    </citation>
    <scope>NUCLEOTIDE SEQUENCE [LARGE SCALE GENOMIC DNA]</scope>
    <source>
        <strain evidence="2">KACC 20510</strain>
        <strain evidence="3 5">KACC 20514</strain>
    </source>
</reference>
<dbReference type="SUPFAM" id="SSF53067">
    <property type="entry name" value="Actin-like ATPase domain"/>
    <property type="match status" value="1"/>
</dbReference>
<dbReference type="EMBL" id="JAHWXI010000008">
    <property type="protein sequence ID" value="MDN4464518.1"/>
    <property type="molecule type" value="Genomic_DNA"/>
</dbReference>
<sequence>MNARDLVLAVDVGGTKLETAMVDAEGGVIAGTRHRAPTGPATDAASLDAALRDAIARTLASSPTAPVAAGIGTAGPVDLPAGTTSPLNLPRAAEFPIVRTVAAASGVSDLTLRLDGACIALAETWVGAARGASDALVFVVSTGIGGGILSGGRLLAGGTGNAGHLGQLVVAASVDDAAGLDTAGGGAGWTAEGLGSGPHTVAWARRQGWTGDTGEDLAADAAAGDAIARRAVERSARVVGIAVTNVAMLLDIDLAVVGGGFARVSADYTELVERSAHAHAVNAYGRRVRVVPAAAGADAPLIGAAALHWRADLLR</sequence>
<protein>
    <submittedName>
        <fullName evidence="3">ROK family protein</fullName>
    </submittedName>
</protein>
<evidence type="ECO:0000313" key="5">
    <source>
        <dbReference type="Proteomes" id="UP001183582"/>
    </source>
</evidence>
<dbReference type="AlphaFoldDB" id="A0AAJ2LZA1"/>
<evidence type="ECO:0000313" key="2">
    <source>
        <dbReference type="EMBL" id="MDN4464518.1"/>
    </source>
</evidence>
<name>A0AAJ2LZA1_9MICO</name>
<comment type="similarity">
    <text evidence="1">Belongs to the ROK (NagC/XylR) family.</text>
</comment>
<dbReference type="InterPro" id="IPR043129">
    <property type="entry name" value="ATPase_NBD"/>
</dbReference>
<evidence type="ECO:0000256" key="1">
    <source>
        <dbReference type="ARBA" id="ARBA00006479"/>
    </source>
</evidence>
<organism evidence="3 5">
    <name type="scientific">Microbacterium aurantiacum</name>
    <dbReference type="NCBI Taxonomy" id="162393"/>
    <lineage>
        <taxon>Bacteria</taxon>
        <taxon>Bacillati</taxon>
        <taxon>Actinomycetota</taxon>
        <taxon>Actinomycetes</taxon>
        <taxon>Micrococcales</taxon>
        <taxon>Microbacteriaceae</taxon>
        <taxon>Microbacterium</taxon>
    </lineage>
</organism>
<dbReference type="PANTHER" id="PTHR18964">
    <property type="entry name" value="ROK (REPRESSOR, ORF, KINASE) FAMILY"/>
    <property type="match status" value="1"/>
</dbReference>
<dbReference type="EMBL" id="JAHWXH010000001">
    <property type="protein sequence ID" value="MDS0245154.1"/>
    <property type="molecule type" value="Genomic_DNA"/>
</dbReference>
<dbReference type="InterPro" id="IPR000600">
    <property type="entry name" value="ROK"/>
</dbReference>
<dbReference type="PANTHER" id="PTHR18964:SF169">
    <property type="entry name" value="N-ACETYLMANNOSAMINE KINASE"/>
    <property type="match status" value="1"/>
</dbReference>
<comment type="caution">
    <text evidence="3">The sequence shown here is derived from an EMBL/GenBank/DDBJ whole genome shotgun (WGS) entry which is preliminary data.</text>
</comment>
<accession>A0AAJ2LZA1</accession>
<gene>
    <name evidence="2" type="ORF">KZC48_08895</name>
    <name evidence="3" type="ORF">KZC50_05945</name>
</gene>
<dbReference type="Pfam" id="PF00480">
    <property type="entry name" value="ROK"/>
    <property type="match status" value="1"/>
</dbReference>
<dbReference type="Proteomes" id="UP001183582">
    <property type="component" value="Unassembled WGS sequence"/>
</dbReference>
<keyword evidence="4" id="KW-1185">Reference proteome</keyword>
<evidence type="ECO:0000313" key="4">
    <source>
        <dbReference type="Proteomes" id="UP001172731"/>
    </source>
</evidence>
<dbReference type="Gene3D" id="3.30.420.40">
    <property type="match status" value="2"/>
</dbReference>
<dbReference type="RefSeq" id="WP_301133986.1">
    <property type="nucleotide sequence ID" value="NZ_BAAAUQ010000007.1"/>
</dbReference>
<dbReference type="GeneID" id="301457754"/>
<evidence type="ECO:0000313" key="3">
    <source>
        <dbReference type="EMBL" id="MDS0245154.1"/>
    </source>
</evidence>